<dbReference type="PANTHER" id="PTHR11319:SF35">
    <property type="entry name" value="OUTER MEMBRANE PROTEIN PMPC-RELATED"/>
    <property type="match status" value="1"/>
</dbReference>
<accession>A0A166A7C9</accession>
<dbReference type="InterPro" id="IPR011050">
    <property type="entry name" value="Pectin_lyase_fold/virulence"/>
</dbReference>
<dbReference type="SUPFAM" id="SSF51126">
    <property type="entry name" value="Pectin lyase-like"/>
    <property type="match status" value="2"/>
</dbReference>
<dbReference type="EMBL" id="LWMT01000244">
    <property type="protein sequence ID" value="KZX11664.1"/>
    <property type="molecule type" value="Genomic_DNA"/>
</dbReference>
<evidence type="ECO:0000313" key="8">
    <source>
        <dbReference type="EMBL" id="KZX11664.1"/>
    </source>
</evidence>
<keyword evidence="9" id="KW-1185">Reference proteome</keyword>
<keyword evidence="6" id="KW-0472">Membrane</keyword>
<evidence type="ECO:0000256" key="1">
    <source>
        <dbReference type="ARBA" id="ARBA00004196"/>
    </source>
</evidence>
<keyword evidence="7" id="KW-0998">Cell outer membrane</keyword>
<dbReference type="RefSeq" id="WP_066973028.1">
    <property type="nucleotide sequence ID" value="NZ_LWMT01000244.1"/>
</dbReference>
<dbReference type="GO" id="GO:0005576">
    <property type="term" value="C:extracellular region"/>
    <property type="evidence" value="ECO:0007669"/>
    <property type="project" value="UniProtKB-SubCell"/>
</dbReference>
<evidence type="ECO:0000256" key="3">
    <source>
        <dbReference type="ARBA" id="ARBA00004613"/>
    </source>
</evidence>
<name>A0A166A7C9_9EURY</name>
<evidence type="ECO:0000256" key="4">
    <source>
        <dbReference type="ARBA" id="ARBA00022525"/>
    </source>
</evidence>
<dbReference type="AlphaFoldDB" id="A0A166A7C9"/>
<evidence type="ECO:0000313" key="9">
    <source>
        <dbReference type="Proteomes" id="UP000077066"/>
    </source>
</evidence>
<organism evidence="8 9">
    <name type="scientific">Methanobrevibacter filiformis</name>
    <dbReference type="NCBI Taxonomy" id="55758"/>
    <lineage>
        <taxon>Archaea</taxon>
        <taxon>Methanobacteriati</taxon>
        <taxon>Methanobacteriota</taxon>
        <taxon>Methanomada group</taxon>
        <taxon>Methanobacteria</taxon>
        <taxon>Methanobacteriales</taxon>
        <taxon>Methanobacteriaceae</taxon>
        <taxon>Methanobrevibacter</taxon>
    </lineage>
</organism>
<dbReference type="Gene3D" id="2.160.20.10">
    <property type="entry name" value="Single-stranded right-handed beta-helix, Pectin lyase-like"/>
    <property type="match status" value="2"/>
</dbReference>
<proteinExistence type="predicted"/>
<dbReference type="NCBIfam" id="TIGR01376">
    <property type="entry name" value="POMP_repeat"/>
    <property type="match status" value="1"/>
</dbReference>
<evidence type="ECO:0000256" key="2">
    <source>
        <dbReference type="ARBA" id="ARBA00004442"/>
    </source>
</evidence>
<dbReference type="Proteomes" id="UP000077066">
    <property type="component" value="Unassembled WGS sequence"/>
</dbReference>
<dbReference type="PANTHER" id="PTHR11319">
    <property type="entry name" value="G PROTEIN-COUPLED RECEPTOR-RELATED"/>
    <property type="match status" value="1"/>
</dbReference>
<evidence type="ECO:0000256" key="7">
    <source>
        <dbReference type="ARBA" id="ARBA00023237"/>
    </source>
</evidence>
<comment type="subcellular location">
    <subcellularLocation>
        <location evidence="1">Cell envelope</location>
    </subcellularLocation>
    <subcellularLocation>
        <location evidence="2">Cell outer membrane</location>
    </subcellularLocation>
    <subcellularLocation>
        <location evidence="3">Secreted</location>
    </subcellularLocation>
</comment>
<evidence type="ECO:0000256" key="6">
    <source>
        <dbReference type="ARBA" id="ARBA00023136"/>
    </source>
</evidence>
<dbReference type="OrthoDB" id="78104at2157"/>
<dbReference type="InterPro" id="IPR012334">
    <property type="entry name" value="Pectin_lyas_fold"/>
</dbReference>
<gene>
    <name evidence="8" type="primary">pmp6_4</name>
    <name evidence="8" type="ORF">MBFIL_13870</name>
</gene>
<protein>
    <submittedName>
        <fullName evidence="8">Putative outer membrane protein pmp6</fullName>
    </submittedName>
</protein>
<reference evidence="8 9" key="1">
    <citation type="submission" date="2016-04" db="EMBL/GenBank/DDBJ databases">
        <title>Genome sequence of Methanobrevibacter filiformis DSM 11501.</title>
        <authorList>
            <person name="Poehlein A."/>
            <person name="Seedorf H."/>
            <person name="Daniel R."/>
        </authorList>
    </citation>
    <scope>NUCLEOTIDE SEQUENCE [LARGE SCALE GENOMIC DNA]</scope>
    <source>
        <strain evidence="8 9">DSM 11501</strain>
    </source>
</reference>
<dbReference type="PATRIC" id="fig|55758.3.peg.1573"/>
<comment type="caution">
    <text evidence="8">The sequence shown here is derived from an EMBL/GenBank/DDBJ whole genome shotgun (WGS) entry which is preliminary data.</text>
</comment>
<keyword evidence="5" id="KW-0732">Signal</keyword>
<keyword evidence="4" id="KW-0964">Secreted</keyword>
<dbReference type="Pfam" id="PF02415">
    <property type="entry name" value="Chlam_PMP"/>
    <property type="match status" value="4"/>
</dbReference>
<dbReference type="InterPro" id="IPR003368">
    <property type="entry name" value="POMP_repeat"/>
</dbReference>
<sequence>MSNQTNKTKLINKSKITKIALFILFFTIIFLAISNISAANIYVATNGSDDNSGESIDDSKLSIKNATDTVGNNEIIYIGNGTYTGSNNKGINITKNITYIGESKENVIIDGERSGRLFYISKGLNVTFINITFMNAYITGTNNNGSAIYNNGSKVTINGSSFINNTAYNGGAIYNNNGTNFTINENTSFINNSASSYGGAIANTGANFSIDNNGTFVDNSANYGGAISNSGVNFSVGDNSTFVDNSASNYYGGAITNDGVNFSVGDNSIFVNNSASTSGGAIINGGANFSVGNNGTFVNNSATSGGAIYNNGGANFTLGSSGTFVNNSASSYGGAILNSGVNFTVGTGSVFVNNSAINSDGGAIYSTGVNFTVRNNGTFVNNSAKRNGGDIYTSTNLTVNYNRFYNNTGNAQVYVAGGTVNLNYNWWGNNTDPRGNSVLGTVTLSNYFIVDINVLNIDYSQNTTTLNYSFHLNNNGAFTVGNIPVFNGTVNATDGYEDTYISKLPDTYVLNFTPEVGELVTFTVDGFVSTLFNLYVNATGGNDGNSGAAWSDAFQSIQKALEVAGYGATIHVAGGNYNNSNVILQNNTNLTIYRNITIIGETSLSGEEVILNALNNGRIFFIANGTNVTLINLTFTNGKLTGTNNNGGAIYNNGSKVTITGFNFINNTAYDGGAIYNNNGTNFFISENTSFINNTASVSTI</sequence>
<evidence type="ECO:0000256" key="5">
    <source>
        <dbReference type="ARBA" id="ARBA00022729"/>
    </source>
</evidence>